<dbReference type="Pfam" id="PF13487">
    <property type="entry name" value="HD_5"/>
    <property type="match status" value="1"/>
</dbReference>
<accession>A0A4P6UW21</accession>
<evidence type="ECO:0000259" key="2">
    <source>
        <dbReference type="PROSITE" id="PS51832"/>
    </source>
</evidence>
<dbReference type="PROSITE" id="PS51832">
    <property type="entry name" value="HD_GYP"/>
    <property type="match status" value="1"/>
</dbReference>
<dbReference type="AlphaFoldDB" id="A0A4P6UW21"/>
<gene>
    <name evidence="3" type="ORF">DKZ56_03895</name>
</gene>
<evidence type="ECO:0000313" key="3">
    <source>
        <dbReference type="EMBL" id="QBK27107.1"/>
    </source>
</evidence>
<sequence length="184" mass="21096">MDELGRKDHITFNHSSRVAKIAMFFAKELGLSKKERQMLEVGALLHDIGKIKIDGAILKKSGKLTKEEFDEVKKHPLYGFEILENWGISKVISQLALYHHERWDGNGYPYGLAGEEIPFLSRLLSLADTLEAMTGIRPYRKPFTWKEAYIEIDNNAGTQFDPQLVKEFLKCMEKKELLSIIPSL</sequence>
<dbReference type="SMART" id="SM00471">
    <property type="entry name" value="HDc"/>
    <property type="match status" value="1"/>
</dbReference>
<dbReference type="InterPro" id="IPR037522">
    <property type="entry name" value="HD_GYP_dom"/>
</dbReference>
<protein>
    <submittedName>
        <fullName evidence="3">HD-GYP domain-containing protein</fullName>
    </submittedName>
</protein>
<dbReference type="SUPFAM" id="SSF109604">
    <property type="entry name" value="HD-domain/PDEase-like"/>
    <property type="match status" value="1"/>
</dbReference>
<organism evidence="3 4">
    <name type="scientific">Ureibacillus thermophilus</name>
    <dbReference type="NCBI Taxonomy" id="367743"/>
    <lineage>
        <taxon>Bacteria</taxon>
        <taxon>Bacillati</taxon>
        <taxon>Bacillota</taxon>
        <taxon>Bacilli</taxon>
        <taxon>Bacillales</taxon>
        <taxon>Caryophanaceae</taxon>
        <taxon>Ureibacillus</taxon>
    </lineage>
</organism>
<proteinExistence type="predicted"/>
<keyword evidence="4" id="KW-1185">Reference proteome</keyword>
<dbReference type="Gene3D" id="1.10.3210.10">
    <property type="entry name" value="Hypothetical protein af1432"/>
    <property type="match status" value="1"/>
</dbReference>
<dbReference type="InterPro" id="IPR006674">
    <property type="entry name" value="HD_domain"/>
</dbReference>
<evidence type="ECO:0000259" key="1">
    <source>
        <dbReference type="PROSITE" id="PS51831"/>
    </source>
</evidence>
<dbReference type="Proteomes" id="UP000291151">
    <property type="component" value="Chromosome"/>
</dbReference>
<evidence type="ECO:0000313" key="4">
    <source>
        <dbReference type="Proteomes" id="UP000291151"/>
    </source>
</evidence>
<feature type="domain" description="HD-GYP" evidence="2">
    <location>
        <begin position="1"/>
        <end position="184"/>
    </location>
</feature>
<dbReference type="PANTHER" id="PTHR43155:SF2">
    <property type="entry name" value="CYCLIC DI-GMP PHOSPHODIESTERASE PA4108"/>
    <property type="match status" value="1"/>
</dbReference>
<feature type="domain" description="HD" evidence="1">
    <location>
        <begin position="11"/>
        <end position="133"/>
    </location>
</feature>
<dbReference type="NCBIfam" id="TIGR00277">
    <property type="entry name" value="HDIG"/>
    <property type="match status" value="1"/>
</dbReference>
<dbReference type="EMBL" id="CP036528">
    <property type="protein sequence ID" value="QBK27107.1"/>
    <property type="molecule type" value="Genomic_DNA"/>
</dbReference>
<dbReference type="PROSITE" id="PS51831">
    <property type="entry name" value="HD"/>
    <property type="match status" value="1"/>
</dbReference>
<dbReference type="CDD" id="cd00077">
    <property type="entry name" value="HDc"/>
    <property type="match status" value="1"/>
</dbReference>
<dbReference type="KEGG" id="uth:DKZ56_03895"/>
<reference evidence="3 4" key="1">
    <citation type="submission" date="2019-02" db="EMBL/GenBank/DDBJ databases">
        <title>Ureibacillus thermophilus.</title>
        <authorList>
            <person name="Sunny J.S."/>
            <person name="Natarajan A."/>
            <person name="Saleena L.M."/>
        </authorList>
    </citation>
    <scope>NUCLEOTIDE SEQUENCE [LARGE SCALE GENOMIC DNA]</scope>
    <source>
        <strain evidence="3 4">LM102</strain>
    </source>
</reference>
<dbReference type="PANTHER" id="PTHR43155">
    <property type="entry name" value="CYCLIC DI-GMP PHOSPHODIESTERASE PA4108-RELATED"/>
    <property type="match status" value="1"/>
</dbReference>
<name>A0A4P6UW21_9BACL</name>
<dbReference type="InterPro" id="IPR006675">
    <property type="entry name" value="HDIG_dom"/>
</dbReference>
<dbReference type="InterPro" id="IPR003607">
    <property type="entry name" value="HD/PDEase_dom"/>
</dbReference>